<keyword evidence="1" id="KW-0472">Membrane</keyword>
<feature type="transmembrane region" description="Helical" evidence="1">
    <location>
        <begin position="71"/>
        <end position="89"/>
    </location>
</feature>
<keyword evidence="1" id="KW-0812">Transmembrane</keyword>
<accession>A0AAN6MQB3</accession>
<feature type="transmembrane region" description="Helical" evidence="1">
    <location>
        <begin position="133"/>
        <end position="153"/>
    </location>
</feature>
<keyword evidence="1" id="KW-1133">Transmembrane helix</keyword>
<sequence length="301" mass="32040">MPVLPPFDLLHHLVGRTVANNSPELQAQLQSVVCSWPVSGEYGPGSRILYYVFVATCVLARKTVWLRNACLAAALILPAIAAVHGILLASLHRDGAVDMDIYGAFQICSIGILTAPATVRLSNTYFNNPGRNVLFVWTMLLLAGLIALTVEFFRSQTAPCIDDGHGQPLYRGTPFPYGDAMCGMVCTVEDGPSSPMRDGSADNIYVVPAPNILSFGAATLVSAACCIPGALSMVTTYHKILQTNWSRRFGGPDADEVISGTNGATVGGMKTVNNGIGRLLSVVEIPVVRDDPSPFEKTLSS</sequence>
<dbReference type="AlphaFoldDB" id="A0AAN6MQB3"/>
<feature type="transmembrane region" description="Helical" evidence="1">
    <location>
        <begin position="48"/>
        <end position="64"/>
    </location>
</feature>
<keyword evidence="3" id="KW-1185">Reference proteome</keyword>
<name>A0AAN6MQB3_9PEZI</name>
<evidence type="ECO:0000313" key="2">
    <source>
        <dbReference type="EMBL" id="KAK3904062.1"/>
    </source>
</evidence>
<reference evidence="2" key="2">
    <citation type="submission" date="2023-05" db="EMBL/GenBank/DDBJ databases">
        <authorList>
            <consortium name="Lawrence Berkeley National Laboratory"/>
            <person name="Steindorff A."/>
            <person name="Hensen N."/>
            <person name="Bonometti L."/>
            <person name="Westerberg I."/>
            <person name="Brannstrom I.O."/>
            <person name="Guillou S."/>
            <person name="Cros-Aarteil S."/>
            <person name="Calhoun S."/>
            <person name="Haridas S."/>
            <person name="Kuo A."/>
            <person name="Mondo S."/>
            <person name="Pangilinan J."/>
            <person name="Riley R."/>
            <person name="Labutti K."/>
            <person name="Andreopoulos B."/>
            <person name="Lipzen A."/>
            <person name="Chen C."/>
            <person name="Yanf M."/>
            <person name="Daum C."/>
            <person name="Ng V."/>
            <person name="Clum A."/>
            <person name="Ohm R."/>
            <person name="Martin F."/>
            <person name="Silar P."/>
            <person name="Natvig D."/>
            <person name="Lalanne C."/>
            <person name="Gautier V."/>
            <person name="Ament-Velasquez S.L."/>
            <person name="Kruys A."/>
            <person name="Hutchinson M.I."/>
            <person name="Powell A.J."/>
            <person name="Barry K."/>
            <person name="Miller A.N."/>
            <person name="Grigoriev I.V."/>
            <person name="Debuchy R."/>
            <person name="Gladieux P."/>
            <person name="Thoren M.H."/>
            <person name="Johannesson H."/>
        </authorList>
    </citation>
    <scope>NUCLEOTIDE SEQUENCE</scope>
    <source>
        <strain evidence="2">CBS 103.79</strain>
    </source>
</reference>
<protein>
    <submittedName>
        <fullName evidence="2">Uncharacterized protein</fullName>
    </submittedName>
</protein>
<gene>
    <name evidence="2" type="ORF">C8A05DRAFT_42830</name>
</gene>
<feature type="transmembrane region" description="Helical" evidence="1">
    <location>
        <begin position="101"/>
        <end position="121"/>
    </location>
</feature>
<comment type="caution">
    <text evidence="2">The sequence shown here is derived from an EMBL/GenBank/DDBJ whole genome shotgun (WGS) entry which is preliminary data.</text>
</comment>
<proteinExistence type="predicted"/>
<reference evidence="2" key="1">
    <citation type="journal article" date="2023" name="Mol. Phylogenet. Evol.">
        <title>Genome-scale phylogeny and comparative genomics of the fungal order Sordariales.</title>
        <authorList>
            <person name="Hensen N."/>
            <person name="Bonometti L."/>
            <person name="Westerberg I."/>
            <person name="Brannstrom I.O."/>
            <person name="Guillou S."/>
            <person name="Cros-Aarteil S."/>
            <person name="Calhoun S."/>
            <person name="Haridas S."/>
            <person name="Kuo A."/>
            <person name="Mondo S."/>
            <person name="Pangilinan J."/>
            <person name="Riley R."/>
            <person name="LaButti K."/>
            <person name="Andreopoulos B."/>
            <person name="Lipzen A."/>
            <person name="Chen C."/>
            <person name="Yan M."/>
            <person name="Daum C."/>
            <person name="Ng V."/>
            <person name="Clum A."/>
            <person name="Steindorff A."/>
            <person name="Ohm R.A."/>
            <person name="Martin F."/>
            <person name="Silar P."/>
            <person name="Natvig D.O."/>
            <person name="Lalanne C."/>
            <person name="Gautier V."/>
            <person name="Ament-Velasquez S.L."/>
            <person name="Kruys A."/>
            <person name="Hutchinson M.I."/>
            <person name="Powell A.J."/>
            <person name="Barry K."/>
            <person name="Miller A.N."/>
            <person name="Grigoriev I.V."/>
            <person name="Debuchy R."/>
            <person name="Gladieux P."/>
            <person name="Hiltunen Thoren M."/>
            <person name="Johannesson H."/>
        </authorList>
    </citation>
    <scope>NUCLEOTIDE SEQUENCE</scope>
    <source>
        <strain evidence="2">CBS 103.79</strain>
    </source>
</reference>
<evidence type="ECO:0000256" key="1">
    <source>
        <dbReference type="SAM" id="Phobius"/>
    </source>
</evidence>
<dbReference type="Proteomes" id="UP001303889">
    <property type="component" value="Unassembled WGS sequence"/>
</dbReference>
<organism evidence="2 3">
    <name type="scientific">Staphylotrichum tortipilum</name>
    <dbReference type="NCBI Taxonomy" id="2831512"/>
    <lineage>
        <taxon>Eukaryota</taxon>
        <taxon>Fungi</taxon>
        <taxon>Dikarya</taxon>
        <taxon>Ascomycota</taxon>
        <taxon>Pezizomycotina</taxon>
        <taxon>Sordariomycetes</taxon>
        <taxon>Sordariomycetidae</taxon>
        <taxon>Sordariales</taxon>
        <taxon>Chaetomiaceae</taxon>
        <taxon>Staphylotrichum</taxon>
    </lineage>
</organism>
<dbReference type="EMBL" id="MU855416">
    <property type="protein sequence ID" value="KAK3904062.1"/>
    <property type="molecule type" value="Genomic_DNA"/>
</dbReference>
<evidence type="ECO:0000313" key="3">
    <source>
        <dbReference type="Proteomes" id="UP001303889"/>
    </source>
</evidence>